<organism evidence="3">
    <name type="scientific">Nippostrongylus brasiliensis</name>
    <name type="common">Rat hookworm</name>
    <dbReference type="NCBI Taxonomy" id="27835"/>
    <lineage>
        <taxon>Eukaryota</taxon>
        <taxon>Metazoa</taxon>
        <taxon>Ecdysozoa</taxon>
        <taxon>Nematoda</taxon>
        <taxon>Chromadorea</taxon>
        <taxon>Rhabditida</taxon>
        <taxon>Rhabditina</taxon>
        <taxon>Rhabditomorpha</taxon>
        <taxon>Strongyloidea</taxon>
        <taxon>Heligmosomidae</taxon>
        <taxon>Nippostrongylus</taxon>
    </lineage>
</organism>
<dbReference type="InterPro" id="IPR032675">
    <property type="entry name" value="LRR_dom_sf"/>
</dbReference>
<sequence>MERTFAHQTKLFWLDLSKNELRSFEEGTFDAKIANILLDGNPLQCDDEFDWFVRYLVTNRVRTFLPYQPEITCAGPEKYVGVRLKDLMIKKANETLTEGMKTLGFNEQGQR</sequence>
<evidence type="ECO:0000313" key="3">
    <source>
        <dbReference type="WBParaSite" id="NBR_0002165301-mRNA-1"/>
    </source>
</evidence>
<dbReference type="AlphaFoldDB" id="A0A0N4YWN1"/>
<accession>A0A0N4YWN1</accession>
<name>A0A0N4YWN1_NIPBR</name>
<keyword evidence="2" id="KW-1185">Reference proteome</keyword>
<dbReference type="EMBL" id="UYSL01026655">
    <property type="protein sequence ID" value="VDL85804.1"/>
    <property type="molecule type" value="Genomic_DNA"/>
</dbReference>
<reference evidence="3" key="1">
    <citation type="submission" date="2017-02" db="UniProtKB">
        <authorList>
            <consortium name="WormBaseParasite"/>
        </authorList>
    </citation>
    <scope>IDENTIFICATION</scope>
</reference>
<evidence type="ECO:0000313" key="2">
    <source>
        <dbReference type="Proteomes" id="UP000271162"/>
    </source>
</evidence>
<dbReference type="Gene3D" id="3.80.10.10">
    <property type="entry name" value="Ribonuclease Inhibitor"/>
    <property type="match status" value="1"/>
</dbReference>
<proteinExistence type="predicted"/>
<dbReference type="SUPFAM" id="SSF52058">
    <property type="entry name" value="L domain-like"/>
    <property type="match status" value="1"/>
</dbReference>
<evidence type="ECO:0000313" key="1">
    <source>
        <dbReference type="EMBL" id="VDL85804.1"/>
    </source>
</evidence>
<protein>
    <submittedName>
        <fullName evidence="3">Leucine-rich repeat domain-containing protein</fullName>
    </submittedName>
</protein>
<dbReference type="Proteomes" id="UP000271162">
    <property type="component" value="Unassembled WGS sequence"/>
</dbReference>
<dbReference type="STRING" id="27835.A0A0N4YWN1"/>
<dbReference type="WBParaSite" id="NBR_0002165301-mRNA-1">
    <property type="protein sequence ID" value="NBR_0002165301-mRNA-1"/>
    <property type="gene ID" value="NBR_0002165301"/>
</dbReference>
<gene>
    <name evidence="1" type="ORF">NBR_LOCUS21654</name>
</gene>
<reference evidence="1 2" key="2">
    <citation type="submission" date="2018-11" db="EMBL/GenBank/DDBJ databases">
        <authorList>
            <consortium name="Pathogen Informatics"/>
        </authorList>
    </citation>
    <scope>NUCLEOTIDE SEQUENCE [LARGE SCALE GENOMIC DNA]</scope>
</reference>